<evidence type="ECO:0000256" key="8">
    <source>
        <dbReference type="SAM" id="Phobius"/>
    </source>
</evidence>
<dbReference type="InterPro" id="IPR000715">
    <property type="entry name" value="Glycosyl_transferase_4"/>
</dbReference>
<dbReference type="GO" id="GO:0046872">
    <property type="term" value="F:metal ion binding"/>
    <property type="evidence" value="ECO:0007669"/>
    <property type="project" value="UniProtKB-KW"/>
</dbReference>
<evidence type="ECO:0000256" key="3">
    <source>
        <dbReference type="ARBA" id="ARBA00022679"/>
    </source>
</evidence>
<feature type="transmembrane region" description="Helical" evidence="8">
    <location>
        <begin position="16"/>
        <end position="38"/>
    </location>
</feature>
<evidence type="ECO:0000256" key="7">
    <source>
        <dbReference type="PIRSR" id="PIRSR600715-1"/>
    </source>
</evidence>
<keyword evidence="7" id="KW-0460">Magnesium</keyword>
<dbReference type="GO" id="GO:0016780">
    <property type="term" value="F:phosphotransferase activity, for other substituted phosphate groups"/>
    <property type="evidence" value="ECO:0007669"/>
    <property type="project" value="InterPro"/>
</dbReference>
<evidence type="ECO:0000256" key="1">
    <source>
        <dbReference type="ARBA" id="ARBA00004651"/>
    </source>
</evidence>
<evidence type="ECO:0000313" key="10">
    <source>
        <dbReference type="Proteomes" id="UP000179013"/>
    </source>
</evidence>
<dbReference type="GO" id="GO:0009103">
    <property type="term" value="P:lipopolysaccharide biosynthetic process"/>
    <property type="evidence" value="ECO:0007669"/>
    <property type="project" value="TreeGrafter"/>
</dbReference>
<evidence type="ECO:0000256" key="2">
    <source>
        <dbReference type="ARBA" id="ARBA00022475"/>
    </source>
</evidence>
<reference evidence="9 10" key="1">
    <citation type="journal article" date="2016" name="Nat. Commun.">
        <title>Thousands of microbial genomes shed light on interconnected biogeochemical processes in an aquifer system.</title>
        <authorList>
            <person name="Anantharaman K."/>
            <person name="Brown C.T."/>
            <person name="Hug L.A."/>
            <person name="Sharon I."/>
            <person name="Castelle C.J."/>
            <person name="Probst A.J."/>
            <person name="Thomas B.C."/>
            <person name="Singh A."/>
            <person name="Wilkins M.J."/>
            <person name="Karaoz U."/>
            <person name="Brodie E.L."/>
            <person name="Williams K.H."/>
            <person name="Hubbard S.S."/>
            <person name="Banfield J.F."/>
        </authorList>
    </citation>
    <scope>NUCLEOTIDE SEQUENCE [LARGE SCALE GENOMIC DNA]</scope>
</reference>
<feature type="binding site" evidence="7">
    <location>
        <position position="181"/>
    </location>
    <ligand>
        <name>Mg(2+)</name>
        <dbReference type="ChEBI" id="CHEBI:18420"/>
    </ligand>
</feature>
<gene>
    <name evidence="9" type="ORF">A2V80_01635</name>
</gene>
<feature type="transmembrane region" description="Helical" evidence="8">
    <location>
        <begin position="59"/>
        <end position="81"/>
    </location>
</feature>
<feature type="transmembrane region" description="Helical" evidence="8">
    <location>
        <begin position="161"/>
        <end position="179"/>
    </location>
</feature>
<accession>A0A1F7XC46</accession>
<feature type="transmembrane region" description="Helical" evidence="8">
    <location>
        <begin position="319"/>
        <end position="335"/>
    </location>
</feature>
<dbReference type="AlphaFoldDB" id="A0A1F7XC46"/>
<name>A0A1F7XC46_9BACT</name>
<dbReference type="PANTHER" id="PTHR22926">
    <property type="entry name" value="PHOSPHO-N-ACETYLMURAMOYL-PENTAPEPTIDE-TRANSFERASE"/>
    <property type="match status" value="1"/>
</dbReference>
<comment type="cofactor">
    <cofactor evidence="7">
        <name>Mg(2+)</name>
        <dbReference type="ChEBI" id="CHEBI:18420"/>
    </cofactor>
</comment>
<dbReference type="Pfam" id="PF00953">
    <property type="entry name" value="Glycos_transf_4"/>
    <property type="match status" value="1"/>
</dbReference>
<feature type="transmembrane region" description="Helical" evidence="8">
    <location>
        <begin position="191"/>
        <end position="210"/>
    </location>
</feature>
<keyword evidence="4 8" id="KW-0812">Transmembrane</keyword>
<protein>
    <recommendedName>
        <fullName evidence="11">Undecaprenyl-phosphate alpha-N-acetylglucosaminyl 1-phosphate transferase</fullName>
    </recommendedName>
</protein>
<dbReference type="GO" id="GO:0044038">
    <property type="term" value="P:cell wall macromolecule biosynthetic process"/>
    <property type="evidence" value="ECO:0007669"/>
    <property type="project" value="TreeGrafter"/>
</dbReference>
<comment type="caution">
    <text evidence="9">The sequence shown here is derived from an EMBL/GenBank/DDBJ whole genome shotgun (WGS) entry which is preliminary data.</text>
</comment>
<evidence type="ECO:0000256" key="6">
    <source>
        <dbReference type="ARBA" id="ARBA00023136"/>
    </source>
</evidence>
<keyword evidence="7" id="KW-0479">Metal-binding</keyword>
<dbReference type="Proteomes" id="UP000179013">
    <property type="component" value="Unassembled WGS sequence"/>
</dbReference>
<dbReference type="EMBL" id="MGFU01000037">
    <property type="protein sequence ID" value="OGM12533.1"/>
    <property type="molecule type" value="Genomic_DNA"/>
</dbReference>
<keyword evidence="5 8" id="KW-1133">Transmembrane helix</keyword>
<evidence type="ECO:0008006" key="11">
    <source>
        <dbReference type="Google" id="ProtNLM"/>
    </source>
</evidence>
<evidence type="ECO:0000256" key="4">
    <source>
        <dbReference type="ARBA" id="ARBA00022692"/>
    </source>
</evidence>
<feature type="transmembrane region" description="Helical" evidence="8">
    <location>
        <begin position="87"/>
        <end position="103"/>
    </location>
</feature>
<comment type="subcellular location">
    <subcellularLocation>
        <location evidence="1">Cell membrane</location>
        <topology evidence="1">Multi-pass membrane protein</topology>
    </subcellularLocation>
</comment>
<keyword evidence="6 8" id="KW-0472">Membrane</keyword>
<sequence length="366" mass="39915">MEQIINKFVSDEIKLLFIPGLTAFIISYLGTIYVIKLAKKWGLVDDPKKHKHPKVIHTYPVPRGGGLAIFLAVLFAASIYLPFDKHLRGIILGAFILTILGLLDDKYDINPYLRLLVQFIAAGMPIIGGIGISFLSNPGGGIIDLSHPQISINIFGEVRNIWLLSDIFALFWIVTLMNFLNIGAKGVDGQLPGITAIAGATIAALSLRFSADITELSVIILAAIVCGAYLGFLPWNFYPQKIMPGFSGSSLAGYFLAVLSILSTTKVGTLFLVLGIPLIDSGYTIIRRVLSGKSPVWGDAGHLHHRLLDAGLSKKQVSYFYWFITAILGILALNLNTQSKVYTIVGVIIFVGGLILWLTYRPKSSK</sequence>
<dbReference type="GO" id="GO:0005886">
    <property type="term" value="C:plasma membrane"/>
    <property type="evidence" value="ECO:0007669"/>
    <property type="project" value="UniProtKB-SubCell"/>
</dbReference>
<organism evidence="9 10">
    <name type="scientific">Candidatus Woesebacteria bacterium RBG_16_39_8b</name>
    <dbReference type="NCBI Taxonomy" id="1802482"/>
    <lineage>
        <taxon>Bacteria</taxon>
        <taxon>Candidatus Woeseibacteriota</taxon>
    </lineage>
</organism>
<feature type="transmembrane region" description="Helical" evidence="8">
    <location>
        <begin position="115"/>
        <end position="135"/>
    </location>
</feature>
<feature type="transmembrane region" description="Helical" evidence="8">
    <location>
        <begin position="216"/>
        <end position="235"/>
    </location>
</feature>
<dbReference type="PANTHER" id="PTHR22926:SF3">
    <property type="entry name" value="UNDECAPRENYL-PHOSPHATE ALPHA-N-ACETYLGLUCOSAMINYL 1-PHOSPHATE TRANSFERASE"/>
    <property type="match status" value="1"/>
</dbReference>
<proteinExistence type="predicted"/>
<evidence type="ECO:0000256" key="5">
    <source>
        <dbReference type="ARBA" id="ARBA00022989"/>
    </source>
</evidence>
<keyword evidence="3" id="KW-0808">Transferase</keyword>
<keyword evidence="2" id="KW-1003">Cell membrane</keyword>
<evidence type="ECO:0000313" key="9">
    <source>
        <dbReference type="EMBL" id="OGM12533.1"/>
    </source>
</evidence>
<feature type="transmembrane region" description="Helical" evidence="8">
    <location>
        <begin position="341"/>
        <end position="360"/>
    </location>
</feature>
<dbReference type="CDD" id="cd06853">
    <property type="entry name" value="GT_WecA_like"/>
    <property type="match status" value="1"/>
</dbReference>
<dbReference type="GO" id="GO:0071555">
    <property type="term" value="P:cell wall organization"/>
    <property type="evidence" value="ECO:0007669"/>
    <property type="project" value="TreeGrafter"/>
</dbReference>